<dbReference type="SUPFAM" id="SSF109998">
    <property type="entry name" value="Triger factor/SurA peptide-binding domain-like"/>
    <property type="match status" value="1"/>
</dbReference>
<evidence type="ECO:0000256" key="1">
    <source>
        <dbReference type="SAM" id="Coils"/>
    </source>
</evidence>
<dbReference type="Proteomes" id="UP001148125">
    <property type="component" value="Unassembled WGS sequence"/>
</dbReference>
<comment type="caution">
    <text evidence="2">The sequence shown here is derived from an EMBL/GenBank/DDBJ whole genome shotgun (WGS) entry which is preliminary data.</text>
</comment>
<evidence type="ECO:0000313" key="2">
    <source>
        <dbReference type="EMBL" id="MDE5413383.1"/>
    </source>
</evidence>
<keyword evidence="1" id="KW-0175">Coiled coil</keyword>
<name>A0ABT5VG16_9BACI</name>
<proteinExistence type="predicted"/>
<dbReference type="Pfam" id="PF13624">
    <property type="entry name" value="SurA_N_3"/>
    <property type="match status" value="1"/>
</dbReference>
<dbReference type="InterPro" id="IPR027304">
    <property type="entry name" value="Trigger_fact/SurA_dom_sf"/>
</dbReference>
<accession>A0ABT5VG16</accession>
<dbReference type="PANTHER" id="PTHR47245">
    <property type="entry name" value="PEPTIDYLPROLYL ISOMERASE"/>
    <property type="match status" value="1"/>
</dbReference>
<protein>
    <submittedName>
        <fullName evidence="2">SurA N-terminal domain-containing protein</fullName>
    </submittedName>
</protein>
<dbReference type="PANTHER" id="PTHR47245:SF2">
    <property type="entry name" value="PEPTIDYL-PROLYL CIS-TRANS ISOMERASE HP_0175-RELATED"/>
    <property type="match status" value="1"/>
</dbReference>
<reference evidence="2" key="1">
    <citation type="submission" date="2024-05" db="EMBL/GenBank/DDBJ databases">
        <title>Alkalihalobacillus sp. strain MEB203 novel alkaliphilic bacterium from Lonar Lake, India.</title>
        <authorList>
            <person name="Joshi A."/>
            <person name="Thite S."/>
            <person name="Mengade P."/>
        </authorList>
    </citation>
    <scope>NUCLEOTIDE SEQUENCE</scope>
    <source>
        <strain evidence="2">MEB 203</strain>
    </source>
</reference>
<sequence length="218" mass="25573">MFRYVYIFLTAIFFIGLAGCSGSEKLEQEEVQLPNDEMTIVAIINDEKIHNSEFQELVEHRKRMYEEDGLDTEEPHFIRQIEEQILEDLISKVLLLQAAERDGINDAYIEEHMNEIRENYADEAEFLEELKANQLTEKDLEEMLKIDLFVERYLEGLEVSEDEIDELLQQYNGFTEGEIDLEQVRPTIEANVIQKRRGELLNELLADLKAESEIQILQ</sequence>
<dbReference type="PROSITE" id="PS51257">
    <property type="entry name" value="PROKAR_LIPOPROTEIN"/>
    <property type="match status" value="1"/>
</dbReference>
<dbReference type="EMBL" id="JAOTPO010000004">
    <property type="protein sequence ID" value="MDE5413383.1"/>
    <property type="molecule type" value="Genomic_DNA"/>
</dbReference>
<keyword evidence="3" id="KW-1185">Reference proteome</keyword>
<gene>
    <name evidence="2" type="ORF">N7Z68_08285</name>
</gene>
<evidence type="ECO:0000313" key="3">
    <source>
        <dbReference type="Proteomes" id="UP001148125"/>
    </source>
</evidence>
<dbReference type="InterPro" id="IPR050245">
    <property type="entry name" value="PrsA_foldase"/>
</dbReference>
<organism evidence="2 3">
    <name type="scientific">Alkalihalobacterium chitinilyticum</name>
    <dbReference type="NCBI Taxonomy" id="2980103"/>
    <lineage>
        <taxon>Bacteria</taxon>
        <taxon>Bacillati</taxon>
        <taxon>Bacillota</taxon>
        <taxon>Bacilli</taxon>
        <taxon>Bacillales</taxon>
        <taxon>Bacillaceae</taxon>
        <taxon>Alkalihalobacterium</taxon>
    </lineage>
</organism>
<feature type="coiled-coil region" evidence="1">
    <location>
        <begin position="113"/>
        <end position="170"/>
    </location>
</feature>
<dbReference type="Gene3D" id="1.10.4030.10">
    <property type="entry name" value="Porin chaperone SurA, peptide-binding domain"/>
    <property type="match status" value="1"/>
</dbReference>